<organism evidence="4 5">
    <name type="scientific">Plasmodium vinckei brucechwatti</name>
    <dbReference type="NCBI Taxonomy" id="119398"/>
    <lineage>
        <taxon>Eukaryota</taxon>
        <taxon>Sar</taxon>
        <taxon>Alveolata</taxon>
        <taxon>Apicomplexa</taxon>
        <taxon>Aconoidasida</taxon>
        <taxon>Haemosporida</taxon>
        <taxon>Plasmodiidae</taxon>
        <taxon>Plasmodium</taxon>
        <taxon>Plasmodium (Vinckeia)</taxon>
    </lineage>
</organism>
<protein>
    <submittedName>
        <fullName evidence="4">mRNA-binding protein PUF2, putative</fullName>
    </submittedName>
</protein>
<dbReference type="GO" id="GO:0010608">
    <property type="term" value="P:post-transcriptional regulation of gene expression"/>
    <property type="evidence" value="ECO:0007669"/>
    <property type="project" value="TreeGrafter"/>
</dbReference>
<feature type="repeat" description="Pumilio" evidence="2">
    <location>
        <begin position="233"/>
        <end position="268"/>
    </location>
</feature>
<accession>A0A6V7S071</accession>
<dbReference type="Pfam" id="PF00806">
    <property type="entry name" value="PUF"/>
    <property type="match status" value="8"/>
</dbReference>
<dbReference type="SUPFAM" id="SSF48371">
    <property type="entry name" value="ARM repeat"/>
    <property type="match status" value="1"/>
</dbReference>
<dbReference type="EMBL" id="LR865385">
    <property type="protein sequence ID" value="CAD2089208.1"/>
    <property type="molecule type" value="Genomic_DNA"/>
</dbReference>
<evidence type="ECO:0000259" key="3">
    <source>
        <dbReference type="PROSITE" id="PS50303"/>
    </source>
</evidence>
<feature type="domain" description="PUM-HD" evidence="3">
    <location>
        <begin position="139"/>
        <end position="480"/>
    </location>
</feature>
<dbReference type="SMART" id="SM00025">
    <property type="entry name" value="Pumilio"/>
    <property type="match status" value="8"/>
</dbReference>
<evidence type="ECO:0000256" key="1">
    <source>
        <dbReference type="ARBA" id="ARBA00022737"/>
    </source>
</evidence>
<dbReference type="GO" id="GO:0003729">
    <property type="term" value="F:mRNA binding"/>
    <property type="evidence" value="ECO:0007669"/>
    <property type="project" value="TreeGrafter"/>
</dbReference>
<dbReference type="Proteomes" id="UP000515550">
    <property type="component" value="Chromosome PVBDA_07"/>
</dbReference>
<dbReference type="InterPro" id="IPR011989">
    <property type="entry name" value="ARM-like"/>
</dbReference>
<dbReference type="VEuPathDB" id="PlasmoDB:PVBDA_0701970"/>
<feature type="repeat" description="Pumilio" evidence="2">
    <location>
        <begin position="161"/>
        <end position="196"/>
    </location>
</feature>
<evidence type="ECO:0000256" key="2">
    <source>
        <dbReference type="PROSITE-ProRule" id="PRU00317"/>
    </source>
</evidence>
<dbReference type="GO" id="GO:0005737">
    <property type="term" value="C:cytoplasm"/>
    <property type="evidence" value="ECO:0007669"/>
    <property type="project" value="TreeGrafter"/>
</dbReference>
<reference evidence="4 5" key="1">
    <citation type="submission" date="2020-08" db="EMBL/GenBank/DDBJ databases">
        <authorList>
            <person name="Ramaprasad A."/>
        </authorList>
    </citation>
    <scope>NUCLEOTIDE SEQUENCE [LARGE SCALE GENOMIC DNA]</scope>
</reference>
<dbReference type="PROSITE" id="PS50303">
    <property type="entry name" value="PUM_HD"/>
    <property type="match status" value="1"/>
</dbReference>
<feature type="repeat" description="Pumilio" evidence="2">
    <location>
        <begin position="376"/>
        <end position="411"/>
    </location>
</feature>
<dbReference type="InterPro" id="IPR001313">
    <property type="entry name" value="Pumilio_RNA-bd_rpt"/>
</dbReference>
<gene>
    <name evidence="4" type="ORF">PVBDA_0701970</name>
</gene>
<feature type="repeat" description="Pumilio" evidence="2">
    <location>
        <begin position="197"/>
        <end position="232"/>
    </location>
</feature>
<proteinExistence type="predicted"/>
<feature type="repeat" description="Pumilio" evidence="2">
    <location>
        <begin position="337"/>
        <end position="375"/>
    </location>
</feature>
<dbReference type="PANTHER" id="PTHR12537">
    <property type="entry name" value="RNA BINDING PROTEIN PUMILIO-RELATED"/>
    <property type="match status" value="1"/>
</dbReference>
<dbReference type="AlphaFoldDB" id="A0A6V7S071"/>
<sequence length="481" mass="56640">MQSMFLDETNIKNLKDAQKKFNFKDDLYNLKELNSWSTHYESLNSTSDEFLSSPKTLTEDNFSFINDFENSPSEKNGKISEKMKYKDNNNTNFDNKLTELAKNKIFTNHNINLPEQVTNKVPDKRKNEKYYDHVIKNEPTNDQLESTKEIKQITKDGDLNKIMNDIFFLCFHKNGCEYIIKKLKENDTEEKQIILNSLLIDAKSLCPDMYGSYVAQSIFDLKDEKYKERFTDAFLKHTSFLTLHTYGCRLIQKSLESLSNEYKCKIFKELEDDLITYICHQNGNHVVQKCVEVLPSKNIDTIINIIEEYLSFLSSHAYGCRIVQRIYEIGTPEQINRLNNKIIKKIHLIKNRYGNYVIQKCFEYSDDTVRLLITNEIVNDIYKLSSHKYACNIIEKILLKKEYKYKKKIIKRIVDDISEGNDNIISICKDCYGNFMMQKLLTTCKRKERNLIVKTIIENLDKLKEETYGKYILRAINNLEA</sequence>
<dbReference type="InterPro" id="IPR016024">
    <property type="entry name" value="ARM-type_fold"/>
</dbReference>
<dbReference type="PROSITE" id="PS50302">
    <property type="entry name" value="PUM"/>
    <property type="match status" value="7"/>
</dbReference>
<dbReference type="Gene3D" id="1.25.10.10">
    <property type="entry name" value="Leucine-rich Repeat Variant"/>
    <property type="match status" value="1"/>
</dbReference>
<feature type="repeat" description="Pumilio" evidence="2">
    <location>
        <begin position="416"/>
        <end position="454"/>
    </location>
</feature>
<evidence type="ECO:0000313" key="4">
    <source>
        <dbReference type="EMBL" id="CAD2089208.1"/>
    </source>
</evidence>
<feature type="repeat" description="Pumilio" evidence="2">
    <location>
        <begin position="269"/>
        <end position="304"/>
    </location>
</feature>
<dbReference type="PANTHER" id="PTHR12537:SF12">
    <property type="entry name" value="MATERNAL PROTEIN PUMILIO"/>
    <property type="match status" value="1"/>
</dbReference>
<evidence type="ECO:0000313" key="5">
    <source>
        <dbReference type="Proteomes" id="UP000515550"/>
    </source>
</evidence>
<dbReference type="InterPro" id="IPR033133">
    <property type="entry name" value="PUM-HD"/>
</dbReference>
<keyword evidence="1" id="KW-0677">Repeat</keyword>
<name>A0A6V7S071_PLAVN</name>